<protein>
    <submittedName>
        <fullName evidence="6">NUDIX domain-containing protein</fullName>
    </submittedName>
</protein>
<dbReference type="InterPro" id="IPR015797">
    <property type="entry name" value="NUDIX_hydrolase-like_dom_sf"/>
</dbReference>
<dbReference type="OrthoDB" id="7066910at2"/>
<dbReference type="EMBL" id="SBLC01000007">
    <property type="protein sequence ID" value="RWY42478.1"/>
    <property type="molecule type" value="Genomic_DNA"/>
</dbReference>
<dbReference type="Pfam" id="PF00293">
    <property type="entry name" value="NUDIX"/>
    <property type="match status" value="1"/>
</dbReference>
<dbReference type="InterPro" id="IPR000086">
    <property type="entry name" value="NUDIX_hydrolase_dom"/>
</dbReference>
<dbReference type="InterPro" id="IPR047198">
    <property type="entry name" value="DDP-like_NUDIX"/>
</dbReference>
<dbReference type="PROSITE" id="PS51462">
    <property type="entry name" value="NUDIX"/>
    <property type="match status" value="1"/>
</dbReference>
<dbReference type="AlphaFoldDB" id="A0A3S3V6D8"/>
<proteinExistence type="predicted"/>
<keyword evidence="2" id="KW-0479">Metal-binding</keyword>
<organism evidence="6 7">
    <name type="scientific">Falsigemmobacter intermedius</name>
    <dbReference type="NCBI Taxonomy" id="1553448"/>
    <lineage>
        <taxon>Bacteria</taxon>
        <taxon>Pseudomonadati</taxon>
        <taxon>Pseudomonadota</taxon>
        <taxon>Alphaproteobacteria</taxon>
        <taxon>Rhodobacterales</taxon>
        <taxon>Paracoccaceae</taxon>
        <taxon>Falsigemmobacter</taxon>
    </lineage>
</organism>
<dbReference type="CDD" id="cd04666">
    <property type="entry name" value="NUDIX_DIPP2_like_Nudt4"/>
    <property type="match status" value="1"/>
</dbReference>
<dbReference type="SUPFAM" id="SSF55811">
    <property type="entry name" value="Nudix"/>
    <property type="match status" value="1"/>
</dbReference>
<name>A0A3S3V6D8_9RHOB</name>
<dbReference type="GO" id="GO:0005737">
    <property type="term" value="C:cytoplasm"/>
    <property type="evidence" value="ECO:0007669"/>
    <property type="project" value="TreeGrafter"/>
</dbReference>
<evidence type="ECO:0000313" key="6">
    <source>
        <dbReference type="EMBL" id="RWY42478.1"/>
    </source>
</evidence>
<evidence type="ECO:0000256" key="3">
    <source>
        <dbReference type="ARBA" id="ARBA00022801"/>
    </source>
</evidence>
<comment type="caution">
    <text evidence="6">The sequence shown here is derived from an EMBL/GenBank/DDBJ whole genome shotgun (WGS) entry which is preliminary data.</text>
</comment>
<feature type="domain" description="Nudix hydrolase" evidence="5">
    <location>
        <begin position="11"/>
        <end position="145"/>
    </location>
</feature>
<dbReference type="GO" id="GO:0046872">
    <property type="term" value="F:metal ion binding"/>
    <property type="evidence" value="ECO:0007669"/>
    <property type="project" value="UniProtKB-KW"/>
</dbReference>
<evidence type="ECO:0000313" key="7">
    <source>
        <dbReference type="Proteomes" id="UP000287168"/>
    </source>
</evidence>
<dbReference type="PANTHER" id="PTHR12629">
    <property type="entry name" value="DIPHOSPHOINOSITOL POLYPHOSPHATE PHOSPHOHYDROLASE"/>
    <property type="match status" value="1"/>
</dbReference>
<accession>A0A3S3V6D8</accession>
<dbReference type="PANTHER" id="PTHR12629:SF0">
    <property type="entry name" value="DIPHOSPHOINOSITOL-POLYPHOSPHATE DIPHOSPHATASE"/>
    <property type="match status" value="1"/>
</dbReference>
<reference evidence="6 7" key="1">
    <citation type="journal article" date="2015" name="Int. J. Syst. Evol. Microbiol.">
        <title>Gemmobacter intermedius sp. nov., isolated from a white stork (Ciconia ciconia).</title>
        <authorList>
            <person name="Kampfer P."/>
            <person name="Jerzak L."/>
            <person name="Wilharm G."/>
            <person name="Golke J."/>
            <person name="Busse H.J."/>
            <person name="Glaeser S.P."/>
        </authorList>
    </citation>
    <scope>NUCLEOTIDE SEQUENCE [LARGE SCALE GENOMIC DNA]</scope>
    <source>
        <strain evidence="6 7">119/4</strain>
    </source>
</reference>
<evidence type="ECO:0000259" key="5">
    <source>
        <dbReference type="PROSITE" id="PS51462"/>
    </source>
</evidence>
<evidence type="ECO:0000256" key="1">
    <source>
        <dbReference type="ARBA" id="ARBA00001946"/>
    </source>
</evidence>
<dbReference type="Gene3D" id="3.90.79.10">
    <property type="entry name" value="Nucleoside Triphosphate Pyrophosphohydrolase"/>
    <property type="match status" value="1"/>
</dbReference>
<comment type="cofactor">
    <cofactor evidence="1">
        <name>Mg(2+)</name>
        <dbReference type="ChEBI" id="CHEBI:18420"/>
    </cofactor>
</comment>
<evidence type="ECO:0000256" key="2">
    <source>
        <dbReference type="ARBA" id="ARBA00022723"/>
    </source>
</evidence>
<keyword evidence="7" id="KW-1185">Reference proteome</keyword>
<dbReference type="GO" id="GO:0016462">
    <property type="term" value="F:pyrophosphatase activity"/>
    <property type="evidence" value="ECO:0007669"/>
    <property type="project" value="InterPro"/>
</dbReference>
<dbReference type="RefSeq" id="WP_128487556.1">
    <property type="nucleotide sequence ID" value="NZ_JBHLXB010000016.1"/>
</dbReference>
<evidence type="ECO:0000256" key="4">
    <source>
        <dbReference type="ARBA" id="ARBA00022842"/>
    </source>
</evidence>
<keyword evidence="4" id="KW-0460">Magnesium</keyword>
<keyword evidence="3" id="KW-0378">Hydrolase</keyword>
<dbReference type="Proteomes" id="UP000287168">
    <property type="component" value="Unassembled WGS sequence"/>
</dbReference>
<sequence>MAFLRGMIFRPRALQTGVICLREGPEGYEVLLVRTLDTGRWIIPKGWPMDGKTLAEAAEIEAWEEAGAKGRMMPEEFARIPSNKRRNGGLEVPTDLAIFVMTGTELLDDYPEAGKRERRMWPIDLAARRADVDALGEVITALSERLGGAPPQG</sequence>
<gene>
    <name evidence="6" type="ORF">EP867_07030</name>
</gene>